<dbReference type="InterPro" id="IPR023896">
    <property type="entry name" value="LTA_DltD"/>
</dbReference>
<keyword evidence="2" id="KW-0812">Transmembrane</keyword>
<gene>
    <name evidence="3" type="ORF">BN963_SGAL_00300</name>
</gene>
<comment type="pathway">
    <text evidence="1">Cell wall biogenesis; lipoteichoic acid biosynthesis.</text>
</comment>
<evidence type="ECO:0000256" key="1">
    <source>
        <dbReference type="PIRNR" id="PIRNR021438"/>
    </source>
</evidence>
<comment type="caution">
    <text evidence="3">The sequence shown here is derived from an EMBL/GenBank/DDBJ whole genome shotgun (WGS) entry which is preliminary data.</text>
</comment>
<dbReference type="Pfam" id="PF04914">
    <property type="entry name" value="DltD"/>
    <property type="match status" value="1"/>
</dbReference>
<keyword evidence="2" id="KW-1133">Transmembrane helix</keyword>
<dbReference type="InterPro" id="IPR006998">
    <property type="entry name" value="DltD"/>
</dbReference>
<keyword evidence="1 2" id="KW-0472">Membrane</keyword>
<comment type="similarity">
    <text evidence="1">Belongs to the DltD family.</text>
</comment>
<reference evidence="3 4" key="1">
    <citation type="submission" date="2014-02" db="EMBL/GenBank/DDBJ databases">
        <authorList>
            <person name="Manrique M."/>
        </authorList>
    </citation>
    <scope>NUCLEOTIDE SEQUENCE [LARGE SCALE GENOMIC DNA]</scope>
    <source>
        <strain evidence="3 4">LMG17956</strain>
    </source>
</reference>
<dbReference type="PANTHER" id="PTHR40039:SF1">
    <property type="entry name" value="PROTEIN DLTD"/>
    <property type="match status" value="1"/>
</dbReference>
<dbReference type="NCBIfam" id="TIGR04092">
    <property type="entry name" value="LTA_DltD"/>
    <property type="match status" value="1"/>
</dbReference>
<dbReference type="EMBL" id="CCBC010000051">
    <property type="protein sequence ID" value="CDO17120.1"/>
    <property type="molecule type" value="Genomic_DNA"/>
</dbReference>
<protein>
    <recommendedName>
        <fullName evidence="1">Protein DltD</fullName>
    </recommendedName>
</protein>
<organism evidence="3 4">
    <name type="scientific">Streptococcus gallolyticus</name>
    <dbReference type="NCBI Taxonomy" id="315405"/>
    <lineage>
        <taxon>Bacteria</taxon>
        <taxon>Bacillati</taxon>
        <taxon>Bacillota</taxon>
        <taxon>Bacilli</taxon>
        <taxon>Lactobacillales</taxon>
        <taxon>Streptococcaceae</taxon>
        <taxon>Streptococcus</taxon>
    </lineage>
</organism>
<dbReference type="AlphaFoldDB" id="A0A060RFK8"/>
<dbReference type="GO" id="GO:0005886">
    <property type="term" value="C:plasma membrane"/>
    <property type="evidence" value="ECO:0007669"/>
    <property type="project" value="UniProtKB-UniRule"/>
</dbReference>
<accession>A0A060RFK8</accession>
<dbReference type="GO" id="GO:0070395">
    <property type="term" value="P:lipoteichoic acid biosynthetic process"/>
    <property type="evidence" value="ECO:0007669"/>
    <property type="project" value="UniProtKB-UniRule"/>
</dbReference>
<reference evidence="3 4" key="2">
    <citation type="submission" date="2014-05" db="EMBL/GenBank/DDBJ databases">
        <title>Genome sequence of Streptococcus gallolyticus.</title>
        <authorList>
            <person name="Del Campo R."/>
        </authorList>
    </citation>
    <scope>NUCLEOTIDE SEQUENCE [LARGE SCALE GENOMIC DNA]</scope>
    <source>
        <strain evidence="3 4">LMG17956</strain>
    </source>
</reference>
<evidence type="ECO:0000256" key="2">
    <source>
        <dbReference type="SAM" id="Phobius"/>
    </source>
</evidence>
<dbReference type="PANTHER" id="PTHR40039">
    <property type="entry name" value="PROTEIN DLTD"/>
    <property type="match status" value="1"/>
</dbReference>
<dbReference type="UniPathway" id="UPA00556"/>
<sequence>MLKRLWQILGPVVCAVLIVLLVFICVPTANQKHDLKAEKKDAVSLSKTSFKSKYKKVRALTDAKHRFVPFFGSSEWLRFDKMHPSVLAEKYHRNYTPYLLGQRGSASLTHYFGIQQINKELKNKQAVYVISPQWFTSKGASASAFQEYFSSGQAIDFLKHQKDSVYDRYAAKRFLKMYPDSSFKDMMENVAAGKSLTASDNENLNTQQMIFQKEDALFSQIPMFDNYDSKIKPQAKKLPACFSYSELGGIAIADGKKRSSNNTFDIDNTFFDTRLKAQLKRLKQSQTKFNYLNSPEYNDLQLVLSQFAQDNTNVLFVIPPVNSKWANYTGLNQAMYQKTVAKIKYQLQSQGFTNIVDFSKDGDKPFFMQDTIHMGWTGWLAMDKAVNPFLSQKQATPSYHLNDQFLTKAWASYDGPVQQFNANS</sequence>
<name>A0A060RFK8_9STRE</name>
<evidence type="ECO:0000313" key="3">
    <source>
        <dbReference type="EMBL" id="CDO17120.1"/>
    </source>
</evidence>
<dbReference type="Proteomes" id="UP000027584">
    <property type="component" value="Unassembled WGS sequence"/>
</dbReference>
<feature type="transmembrane region" description="Helical" evidence="2">
    <location>
        <begin position="6"/>
        <end position="26"/>
    </location>
</feature>
<proteinExistence type="inferred from homology"/>
<dbReference type="PIRSF" id="PIRSF021438">
    <property type="entry name" value="DltD"/>
    <property type="match status" value="1"/>
</dbReference>
<keyword evidence="1" id="KW-1003">Cell membrane</keyword>
<evidence type="ECO:0000313" key="4">
    <source>
        <dbReference type="Proteomes" id="UP000027584"/>
    </source>
</evidence>